<name>A0ABV4B789_9BURK</name>
<comment type="caution">
    <text evidence="1">The sequence shown here is derived from an EMBL/GenBank/DDBJ whole genome shotgun (WGS) entry which is preliminary data.</text>
</comment>
<reference evidence="1 2" key="1">
    <citation type="journal article" date="2016" name="Int. J. Syst. Evol. Microbiol.">
        <title>Description of Comamonas sediminis sp. nov., isolated from lagoon sediments.</title>
        <authorList>
            <person name="Subhash Y."/>
            <person name="Bang J.J."/>
            <person name="You T.H."/>
            <person name="Lee S.S."/>
        </authorList>
    </citation>
    <scope>NUCLEOTIDE SEQUENCE [LARGE SCALE GENOMIC DNA]</scope>
    <source>
        <strain evidence="1 2">JCM 31169</strain>
    </source>
</reference>
<evidence type="ECO:0000313" key="2">
    <source>
        <dbReference type="Proteomes" id="UP001562178"/>
    </source>
</evidence>
<dbReference type="Proteomes" id="UP001562178">
    <property type="component" value="Unassembled WGS sequence"/>
</dbReference>
<keyword evidence="2" id="KW-1185">Reference proteome</keyword>
<sequence>MASTVDTSVKFAHSSMPGAPVINGQAGSRLSALKAFLVTGFGVKAVDAGGTISAGKCRLPFGSGASAAAPNSVVLVSGATPAAINGEQKVTAVGAAWVEFATALPDGLVTGGGISFKIAPLGWEEVYSKTNVSVFRPTDPRGTRPYLRVDDSNALYAIVQMFETMSDVDTGTNGTPARFWFGRSSASATGVVWTMAGDSRAVIYAPHPFTAGPGVWAQYAAQMNFFGDLLNFRSGDAYCAVISGATDTAVSDVSGDVSQTGANGVHVMRIAAGIGTQASASLQSWALGTSGAPSGNHMGSAPARADASLRFAPILVSDGGAFVVNGPRGAFPGIFHCPQTGVSSMVENGPQQTAGSGDFLGRSLLSAYVGAPQTNGPQGVAFIDITGPWRPQ</sequence>
<gene>
    <name evidence="1" type="ORF">AB7A72_20545</name>
</gene>
<protein>
    <submittedName>
        <fullName evidence="1">Uncharacterized protein</fullName>
    </submittedName>
</protein>
<accession>A0ABV4B789</accession>
<dbReference type="EMBL" id="JBGBDC010000010">
    <property type="protein sequence ID" value="MEY2253419.1"/>
    <property type="molecule type" value="Genomic_DNA"/>
</dbReference>
<proteinExistence type="predicted"/>
<organism evidence="1 2">
    <name type="scientific">Comamonas sediminis</name>
    <dbReference type="NCBI Taxonomy" id="1783360"/>
    <lineage>
        <taxon>Bacteria</taxon>
        <taxon>Pseudomonadati</taxon>
        <taxon>Pseudomonadota</taxon>
        <taxon>Betaproteobacteria</taxon>
        <taxon>Burkholderiales</taxon>
        <taxon>Comamonadaceae</taxon>
        <taxon>Comamonas</taxon>
    </lineage>
</organism>
<evidence type="ECO:0000313" key="1">
    <source>
        <dbReference type="EMBL" id="MEY2253419.1"/>
    </source>
</evidence>
<dbReference type="RefSeq" id="WP_369461007.1">
    <property type="nucleotide sequence ID" value="NZ_JBGBDC010000010.1"/>
</dbReference>